<organism evidence="1 2">
    <name type="scientific">Scheffersomyces stipitis (strain ATCC 58785 / CBS 6054 / NBRC 10063 / NRRL Y-11545)</name>
    <name type="common">Yeast</name>
    <name type="synonym">Pichia stipitis</name>
    <dbReference type="NCBI Taxonomy" id="322104"/>
    <lineage>
        <taxon>Eukaryota</taxon>
        <taxon>Fungi</taxon>
        <taxon>Dikarya</taxon>
        <taxon>Ascomycota</taxon>
        <taxon>Saccharomycotina</taxon>
        <taxon>Pichiomycetes</taxon>
        <taxon>Debaryomycetaceae</taxon>
        <taxon>Scheffersomyces</taxon>
    </lineage>
</organism>
<proteinExistence type="predicted"/>
<dbReference type="HOGENOM" id="CLU_706188_0_0_1"/>
<dbReference type="RefSeq" id="XP_001382839.1">
    <property type="nucleotide sequence ID" value="XM_001382802.1"/>
</dbReference>
<dbReference type="eggNOG" id="ENOG502SB1Z">
    <property type="taxonomic scope" value="Eukaryota"/>
</dbReference>
<dbReference type="GeneID" id="4836850"/>
<keyword evidence="2" id="KW-1185">Reference proteome</keyword>
<dbReference type="KEGG" id="pic:PICST_29495"/>
<dbReference type="OMA" id="DVTVGHP"/>
<evidence type="ECO:0000313" key="2">
    <source>
        <dbReference type="Proteomes" id="UP000002258"/>
    </source>
</evidence>
<protein>
    <submittedName>
        <fullName evidence="1">Uncharacterized protein</fullName>
    </submittedName>
</protein>
<dbReference type="OrthoDB" id="4089405at2759"/>
<evidence type="ECO:0000313" key="1">
    <source>
        <dbReference type="EMBL" id="ABN64810.1"/>
    </source>
</evidence>
<dbReference type="AlphaFoldDB" id="A3LN79"/>
<dbReference type="InParanoid" id="A3LN79"/>
<reference evidence="1 2" key="1">
    <citation type="journal article" date="2007" name="Nat. Biotechnol.">
        <title>Genome sequence of the lignocellulose-bioconverting and xylose-fermenting yeast Pichia stipitis.</title>
        <authorList>
            <person name="Jeffries T.W."/>
            <person name="Grigoriev I.V."/>
            <person name="Grimwood J."/>
            <person name="Laplaza J.M."/>
            <person name="Aerts A."/>
            <person name="Salamov A."/>
            <person name="Schmutz J."/>
            <person name="Lindquist E."/>
            <person name="Dehal P."/>
            <person name="Shapiro H."/>
            <person name="Jin Y.S."/>
            <person name="Passoth V."/>
            <person name="Richardson P.M."/>
        </authorList>
    </citation>
    <scope>NUCLEOTIDE SEQUENCE [LARGE SCALE GENOMIC DNA]</scope>
    <source>
        <strain evidence="2">ATCC 58785 / CBS 6054 / NBRC 10063 / NRRL Y-11545</strain>
    </source>
</reference>
<sequence>MLPRLCRFSIGLTGRSIVLNRSTSVFPKHFHSNPVVLSFTSSSGFEYVESYKSLNDKIEAVFGQKDVSDDDIIAALVACRNLERNYPVNQQLHTNSRLIQEASHSIELIFKNDTKFSAELLKKIFLLKLATPLNLKIINTFYEKNPGANTIIDKSTALVALRNALANADFLNAIKLTDVTVGHPNYIEHNNRILRKGFSQLVGTSLVITFLTKYGVNEIIDMGALNEGWKHLGAINSLILTYLFNSSFFLTIVRVGRQLISSGGDYLTWQKGTFYTHWFKHADEMLFSAKIVEADRQLNGGESNPEIINELCRTSDDMFNTQRTLQPGYNREGEKIRLLEAKDNMEDLKMQAYWMSGGDGFEWVEPDQDPADLIWKQHLDSFNKPTLDNNSKAKNLKWAEELIGDK</sequence>
<accession>A3LN79</accession>
<gene>
    <name evidence="1" type="ORF">PICST_29495</name>
</gene>
<name>A3LN79_PICST</name>
<dbReference type="Proteomes" id="UP000002258">
    <property type="component" value="Chromosome 2"/>
</dbReference>
<dbReference type="STRING" id="322104.A3LN79"/>
<dbReference type="EMBL" id="CP000496">
    <property type="protein sequence ID" value="ABN64810.1"/>
    <property type="molecule type" value="Genomic_DNA"/>
</dbReference>